<reference evidence="8 9" key="1">
    <citation type="submission" date="2015-01" db="EMBL/GenBank/DDBJ databases">
        <title>The Genome Sequence of Cladophialophora immunda CBS83496.</title>
        <authorList>
            <consortium name="The Broad Institute Genomics Platform"/>
            <person name="Cuomo C."/>
            <person name="de Hoog S."/>
            <person name="Gorbushina A."/>
            <person name="Stielow B."/>
            <person name="Teixiera M."/>
            <person name="Abouelleil A."/>
            <person name="Chapman S.B."/>
            <person name="Priest M."/>
            <person name="Young S.K."/>
            <person name="Wortman J."/>
            <person name="Nusbaum C."/>
            <person name="Birren B."/>
        </authorList>
    </citation>
    <scope>NUCLEOTIDE SEQUENCE [LARGE SCALE GENOMIC DNA]</scope>
    <source>
        <strain evidence="8 9">CBS 83496</strain>
    </source>
</reference>
<dbReference type="PROSITE" id="PS50048">
    <property type="entry name" value="ZN2_CY6_FUNGAL_2"/>
    <property type="match status" value="1"/>
</dbReference>
<dbReference type="GO" id="GO:0008270">
    <property type="term" value="F:zinc ion binding"/>
    <property type="evidence" value="ECO:0007669"/>
    <property type="project" value="InterPro"/>
</dbReference>
<feature type="domain" description="Zn(2)-C6 fungal-type" evidence="7">
    <location>
        <begin position="61"/>
        <end position="90"/>
    </location>
</feature>
<evidence type="ECO:0000259" key="7">
    <source>
        <dbReference type="PROSITE" id="PS50048"/>
    </source>
</evidence>
<dbReference type="CDD" id="cd12148">
    <property type="entry name" value="fungal_TF_MHR"/>
    <property type="match status" value="1"/>
</dbReference>
<keyword evidence="1" id="KW-0479">Metal-binding</keyword>
<dbReference type="Pfam" id="PF00172">
    <property type="entry name" value="Zn_clus"/>
    <property type="match status" value="1"/>
</dbReference>
<accession>A0A0D2B3I8</accession>
<dbReference type="CDD" id="cd00067">
    <property type="entry name" value="GAL4"/>
    <property type="match status" value="1"/>
</dbReference>
<evidence type="ECO:0000256" key="2">
    <source>
        <dbReference type="ARBA" id="ARBA00023015"/>
    </source>
</evidence>
<dbReference type="SUPFAM" id="SSF57701">
    <property type="entry name" value="Zn2/Cys6 DNA-binding domain"/>
    <property type="match status" value="1"/>
</dbReference>
<dbReference type="RefSeq" id="XP_016252393.1">
    <property type="nucleotide sequence ID" value="XM_016390491.1"/>
</dbReference>
<dbReference type="PANTHER" id="PTHR47256:SF4">
    <property type="entry name" value="ZN(II)2CYS6 TRANSCRIPTION FACTOR (EUROFUNG)"/>
    <property type="match status" value="1"/>
</dbReference>
<evidence type="ECO:0000256" key="4">
    <source>
        <dbReference type="ARBA" id="ARBA00023163"/>
    </source>
</evidence>
<dbReference type="PROSITE" id="PS00463">
    <property type="entry name" value="ZN2_CY6_FUNGAL_1"/>
    <property type="match status" value="1"/>
</dbReference>
<feature type="compositionally biased region" description="Low complexity" evidence="6">
    <location>
        <begin position="16"/>
        <end position="28"/>
    </location>
</feature>
<dbReference type="AlphaFoldDB" id="A0A0D2B3I8"/>
<dbReference type="EMBL" id="KN847041">
    <property type="protein sequence ID" value="KIW32177.1"/>
    <property type="molecule type" value="Genomic_DNA"/>
</dbReference>
<proteinExistence type="predicted"/>
<evidence type="ECO:0000256" key="5">
    <source>
        <dbReference type="ARBA" id="ARBA00023242"/>
    </source>
</evidence>
<feature type="region of interest" description="Disordered" evidence="6">
    <location>
        <begin position="1"/>
        <end position="28"/>
    </location>
</feature>
<dbReference type="InterPro" id="IPR007219">
    <property type="entry name" value="XnlR_reg_dom"/>
</dbReference>
<dbReference type="SMART" id="SM00066">
    <property type="entry name" value="GAL4"/>
    <property type="match status" value="1"/>
</dbReference>
<dbReference type="InterPro" id="IPR001138">
    <property type="entry name" value="Zn2Cys6_DnaBD"/>
</dbReference>
<dbReference type="HOGENOM" id="CLU_007003_8_2_1"/>
<evidence type="ECO:0000256" key="6">
    <source>
        <dbReference type="SAM" id="MobiDB-lite"/>
    </source>
</evidence>
<evidence type="ECO:0000256" key="1">
    <source>
        <dbReference type="ARBA" id="ARBA00022723"/>
    </source>
</evidence>
<dbReference type="VEuPathDB" id="FungiDB:PV07_03739"/>
<dbReference type="InterPro" id="IPR036864">
    <property type="entry name" value="Zn2-C6_fun-type_DNA-bd_sf"/>
</dbReference>
<evidence type="ECO:0000313" key="8">
    <source>
        <dbReference type="EMBL" id="KIW32177.1"/>
    </source>
</evidence>
<dbReference type="InterPro" id="IPR053187">
    <property type="entry name" value="Notoamide_regulator"/>
</dbReference>
<keyword evidence="9" id="KW-1185">Reference proteome</keyword>
<protein>
    <recommendedName>
        <fullName evidence="7">Zn(2)-C6 fungal-type domain-containing protein</fullName>
    </recommendedName>
</protein>
<evidence type="ECO:0000256" key="3">
    <source>
        <dbReference type="ARBA" id="ARBA00023125"/>
    </source>
</evidence>
<keyword evidence="2" id="KW-0805">Transcription regulation</keyword>
<dbReference type="Pfam" id="PF04082">
    <property type="entry name" value="Fungal_trans"/>
    <property type="match status" value="1"/>
</dbReference>
<keyword evidence="5" id="KW-0539">Nucleus</keyword>
<dbReference type="GeneID" id="27342933"/>
<dbReference type="OrthoDB" id="2593732at2759"/>
<dbReference type="GO" id="GO:0003677">
    <property type="term" value="F:DNA binding"/>
    <property type="evidence" value="ECO:0007669"/>
    <property type="project" value="UniProtKB-KW"/>
</dbReference>
<sequence>MPQSRAQLPGQPPSGAPDGPVVLPPAAALPEPSVVIGENTSSAGLPTSNTQRTVKKNASIACQACKTSKRKCDQRQPCSNCHVNGRECIYDPSQDGRRKQARKRRLDELELRSHALDRILISLRKSPAPESRQLLELIKRDAPLEEILEFLDAHPGPVANETRRALSATPPPEGGGGIRRMLAISELTDDPTFRVPAAPWTTVTKDDLLVSHLVSAYLNWYHFYYHNFDEKLFLEAMAAGDLQSPYCSPFLVNAVLGMGCFFSDHPLAFEKPGDVGSRGLHFYNEAHLLWTLEASKPTLTNVQGFTIMIMTAAFTGRDRVSHTSLKQLEVMMPQLLRRQPRSGKSPAISEDLRRSFQIVEWAAHIYSTGFGTGFLIAPTSPKPSLEAPYASKVWLDRLTPWSPYPMAGDPVELPLQALYHYMCELYIFASDVQSLVFADFAKMNAVQKLHAARDLDRKMMEWYRSVPQRFQVDHPTFVLVPTTVDLALSLHHFRLLMWNWTIPPPQSASKPQARPEQDSAAGRSPDAPRPGQDELAQVTRETKEMCMEITTVTIGIIQRSDARFGPRFFSVLTPQSGILAASFLLSGNLNSVVEEELLLEVMRVLVRCSRQRQLVKGITHMLLKTAEDKVAAVVAGATPPGGVSQSLLEKLTVIVKDIAWEGQEHLTFSSRYPNHILVKEDPDTELSLLLEKWADMGLHEEHTEDTAASGDRQPTGQGGGEQ</sequence>
<gene>
    <name evidence="8" type="ORF">PV07_03739</name>
</gene>
<organism evidence="8 9">
    <name type="scientific">Cladophialophora immunda</name>
    <dbReference type="NCBI Taxonomy" id="569365"/>
    <lineage>
        <taxon>Eukaryota</taxon>
        <taxon>Fungi</taxon>
        <taxon>Dikarya</taxon>
        <taxon>Ascomycota</taxon>
        <taxon>Pezizomycotina</taxon>
        <taxon>Eurotiomycetes</taxon>
        <taxon>Chaetothyriomycetidae</taxon>
        <taxon>Chaetothyriales</taxon>
        <taxon>Herpotrichiellaceae</taxon>
        <taxon>Cladophialophora</taxon>
    </lineage>
</organism>
<dbReference type="PANTHER" id="PTHR47256">
    <property type="entry name" value="ZN(II)2CYS6 TRANSCRIPTION FACTOR (EUROFUNG)-RELATED"/>
    <property type="match status" value="1"/>
</dbReference>
<dbReference type="Gene3D" id="4.10.240.10">
    <property type="entry name" value="Zn(2)-C6 fungal-type DNA-binding domain"/>
    <property type="match status" value="1"/>
</dbReference>
<dbReference type="Proteomes" id="UP000054466">
    <property type="component" value="Unassembled WGS sequence"/>
</dbReference>
<evidence type="ECO:0000313" key="9">
    <source>
        <dbReference type="Proteomes" id="UP000054466"/>
    </source>
</evidence>
<name>A0A0D2B3I8_9EURO</name>
<keyword evidence="3" id="KW-0238">DNA-binding</keyword>
<dbReference type="GO" id="GO:0000981">
    <property type="term" value="F:DNA-binding transcription factor activity, RNA polymerase II-specific"/>
    <property type="evidence" value="ECO:0007669"/>
    <property type="project" value="InterPro"/>
</dbReference>
<feature type="region of interest" description="Disordered" evidence="6">
    <location>
        <begin position="506"/>
        <end position="533"/>
    </location>
</feature>
<feature type="region of interest" description="Disordered" evidence="6">
    <location>
        <begin position="699"/>
        <end position="722"/>
    </location>
</feature>
<keyword evidence="4" id="KW-0804">Transcription</keyword>
<dbReference type="GO" id="GO:0006351">
    <property type="term" value="P:DNA-templated transcription"/>
    <property type="evidence" value="ECO:0007669"/>
    <property type="project" value="InterPro"/>
</dbReference>
<dbReference type="STRING" id="569365.A0A0D2B3I8"/>